<keyword evidence="9" id="KW-1185">Reference proteome</keyword>
<accession>A0AAU9IH04</accession>
<name>A0AAU9IH04_9CILI</name>
<keyword evidence="3 6" id="KW-0863">Zinc-finger</keyword>
<sequence length="187" mass="21635">MGRKNRQKIRFLKPFCYYCDREFDDEFVLHQHQKARHFSCHTCHKKFSTAASMATHVLQVHKEQVLKVPNAKTGRDAIELDIFGMEGVPPQLVEQRAMSMAHKKQKIEDIEVPEQAAGPQSIFTSWPLPVFSTSFDTTQLVYSDDCISVEEKRACLPKYRYDQETILKTVNQLDNEIQSRINSLLTS</sequence>
<evidence type="ECO:0000259" key="7">
    <source>
        <dbReference type="PROSITE" id="PS50157"/>
    </source>
</evidence>
<comment type="caution">
    <text evidence="8">The sequence shown here is derived from an EMBL/GenBank/DDBJ whole genome shotgun (WGS) entry which is preliminary data.</text>
</comment>
<keyword evidence="5" id="KW-0539">Nucleus</keyword>
<comment type="subcellular location">
    <subcellularLocation>
        <location evidence="1">Nucleus</location>
    </subcellularLocation>
</comment>
<evidence type="ECO:0000256" key="1">
    <source>
        <dbReference type="ARBA" id="ARBA00004123"/>
    </source>
</evidence>
<protein>
    <recommendedName>
        <fullName evidence="7">C2H2-type domain-containing protein</fullName>
    </recommendedName>
</protein>
<dbReference type="AlphaFoldDB" id="A0AAU9IH04"/>
<dbReference type="InterPro" id="IPR013087">
    <property type="entry name" value="Znf_C2H2_type"/>
</dbReference>
<evidence type="ECO:0000256" key="3">
    <source>
        <dbReference type="ARBA" id="ARBA00022771"/>
    </source>
</evidence>
<keyword evidence="2" id="KW-0479">Metal-binding</keyword>
<dbReference type="EMBL" id="CAJZBQ010000011">
    <property type="protein sequence ID" value="CAG9314195.1"/>
    <property type="molecule type" value="Genomic_DNA"/>
</dbReference>
<dbReference type="PANTHER" id="PTHR23215">
    <property type="entry name" value="ZINC FINGER PROTEIN 207"/>
    <property type="match status" value="1"/>
</dbReference>
<gene>
    <name evidence="8" type="ORF">BSTOLATCC_MIC9991</name>
</gene>
<feature type="domain" description="C2H2-type" evidence="7">
    <location>
        <begin position="38"/>
        <end position="66"/>
    </location>
</feature>
<dbReference type="GO" id="GO:0005634">
    <property type="term" value="C:nucleus"/>
    <property type="evidence" value="ECO:0007669"/>
    <property type="project" value="UniProtKB-SubCell"/>
</dbReference>
<reference evidence="8" key="1">
    <citation type="submission" date="2021-09" db="EMBL/GenBank/DDBJ databases">
        <authorList>
            <consortium name="AG Swart"/>
            <person name="Singh M."/>
            <person name="Singh A."/>
            <person name="Seah K."/>
            <person name="Emmerich C."/>
        </authorList>
    </citation>
    <scope>NUCLEOTIDE SEQUENCE</scope>
    <source>
        <strain evidence="8">ATCC30299</strain>
    </source>
</reference>
<evidence type="ECO:0000256" key="2">
    <source>
        <dbReference type="ARBA" id="ARBA00022723"/>
    </source>
</evidence>
<dbReference type="SMART" id="SM00355">
    <property type="entry name" value="ZnF_C2H2"/>
    <property type="match status" value="2"/>
</dbReference>
<dbReference type="CDD" id="cd20908">
    <property type="entry name" value="SUF4-like"/>
    <property type="match status" value="1"/>
</dbReference>
<organism evidence="8 9">
    <name type="scientific">Blepharisma stoltei</name>
    <dbReference type="NCBI Taxonomy" id="1481888"/>
    <lineage>
        <taxon>Eukaryota</taxon>
        <taxon>Sar</taxon>
        <taxon>Alveolata</taxon>
        <taxon>Ciliophora</taxon>
        <taxon>Postciliodesmatophora</taxon>
        <taxon>Heterotrichea</taxon>
        <taxon>Heterotrichida</taxon>
        <taxon>Blepharismidae</taxon>
        <taxon>Blepharisma</taxon>
    </lineage>
</organism>
<keyword evidence="4" id="KW-0862">Zinc</keyword>
<dbReference type="Proteomes" id="UP001162131">
    <property type="component" value="Unassembled WGS sequence"/>
</dbReference>
<dbReference type="PROSITE" id="PS50157">
    <property type="entry name" value="ZINC_FINGER_C2H2_2"/>
    <property type="match status" value="1"/>
</dbReference>
<dbReference type="PANTHER" id="PTHR23215:SF0">
    <property type="entry name" value="BUB3-INTERACTING AND GLEBS MOTIF-CONTAINING PROTEIN ZNF207"/>
    <property type="match status" value="1"/>
</dbReference>
<evidence type="ECO:0000256" key="5">
    <source>
        <dbReference type="ARBA" id="ARBA00023242"/>
    </source>
</evidence>
<evidence type="ECO:0000256" key="4">
    <source>
        <dbReference type="ARBA" id="ARBA00022833"/>
    </source>
</evidence>
<dbReference type="PROSITE" id="PS00028">
    <property type="entry name" value="ZINC_FINGER_C2H2_1"/>
    <property type="match status" value="1"/>
</dbReference>
<dbReference type="Gene3D" id="3.30.160.60">
    <property type="entry name" value="Classic Zinc Finger"/>
    <property type="match status" value="1"/>
</dbReference>
<proteinExistence type="predicted"/>
<evidence type="ECO:0000313" key="8">
    <source>
        <dbReference type="EMBL" id="CAG9314195.1"/>
    </source>
</evidence>
<evidence type="ECO:0000256" key="6">
    <source>
        <dbReference type="PROSITE-ProRule" id="PRU00042"/>
    </source>
</evidence>
<evidence type="ECO:0000313" key="9">
    <source>
        <dbReference type="Proteomes" id="UP001162131"/>
    </source>
</evidence>
<dbReference type="GO" id="GO:0008270">
    <property type="term" value="F:zinc ion binding"/>
    <property type="evidence" value="ECO:0007669"/>
    <property type="project" value="UniProtKB-KW"/>
</dbReference>